<reference evidence="1 2" key="1">
    <citation type="journal article" date="2017" name="Curr. Biol.">
        <title>The Evolution of Venom by Co-option of Single-Copy Genes.</title>
        <authorList>
            <person name="Martinson E.O."/>
            <person name="Mrinalini"/>
            <person name="Kelkar Y.D."/>
            <person name="Chang C.H."/>
            <person name="Werren J.H."/>
        </authorList>
    </citation>
    <scope>NUCLEOTIDE SEQUENCE [LARGE SCALE GENOMIC DNA]</scope>
    <source>
        <strain evidence="1 2">Alberta</strain>
        <tissue evidence="1">Whole body</tissue>
    </source>
</reference>
<comment type="caution">
    <text evidence="1">The sequence shown here is derived from an EMBL/GenBank/DDBJ whole genome shotgun (WGS) entry which is preliminary data.</text>
</comment>
<sequence length="77" mass="8624">MADEGVTEILRELGFEAVTIESNKISMAVLPKMNEEMINSLLPAIGDRAVFLDYWKKNFKEKDTDNNSKEAAKTEGS</sequence>
<proteinExistence type="predicted"/>
<dbReference type="EMBL" id="NNAY01002444">
    <property type="protein sequence ID" value="OXU21259.1"/>
    <property type="molecule type" value="Genomic_DNA"/>
</dbReference>
<organism evidence="1 2">
    <name type="scientific">Trichomalopsis sarcophagae</name>
    <dbReference type="NCBI Taxonomy" id="543379"/>
    <lineage>
        <taxon>Eukaryota</taxon>
        <taxon>Metazoa</taxon>
        <taxon>Ecdysozoa</taxon>
        <taxon>Arthropoda</taxon>
        <taxon>Hexapoda</taxon>
        <taxon>Insecta</taxon>
        <taxon>Pterygota</taxon>
        <taxon>Neoptera</taxon>
        <taxon>Endopterygota</taxon>
        <taxon>Hymenoptera</taxon>
        <taxon>Apocrita</taxon>
        <taxon>Proctotrupomorpha</taxon>
        <taxon>Chalcidoidea</taxon>
        <taxon>Pteromalidae</taxon>
        <taxon>Pteromalinae</taxon>
        <taxon>Trichomalopsis</taxon>
    </lineage>
</organism>
<name>A0A232ESB9_9HYME</name>
<evidence type="ECO:0000313" key="1">
    <source>
        <dbReference type="EMBL" id="OXU21259.1"/>
    </source>
</evidence>
<evidence type="ECO:0000313" key="2">
    <source>
        <dbReference type="Proteomes" id="UP000215335"/>
    </source>
</evidence>
<dbReference type="Proteomes" id="UP000215335">
    <property type="component" value="Unassembled WGS sequence"/>
</dbReference>
<dbReference type="AlphaFoldDB" id="A0A232ESB9"/>
<gene>
    <name evidence="1" type="ORF">TSAR_016305</name>
</gene>
<dbReference type="CDD" id="cd09487">
    <property type="entry name" value="SAM_superfamily"/>
    <property type="match status" value="1"/>
</dbReference>
<keyword evidence="2" id="KW-1185">Reference proteome</keyword>
<protein>
    <submittedName>
        <fullName evidence="1">Uncharacterized protein</fullName>
    </submittedName>
</protein>
<accession>A0A232ESB9</accession>